<proteinExistence type="predicted"/>
<comment type="caution">
    <text evidence="1">The sequence shown here is derived from an EMBL/GenBank/DDBJ whole genome shotgun (WGS) entry which is preliminary data.</text>
</comment>
<accession>A0A835G5J4</accession>
<reference evidence="1" key="1">
    <citation type="submission" date="2020-08" db="EMBL/GenBank/DDBJ databases">
        <title>Spodoptera exigua strain:BAW_Kor-Di-RS1 Genome sequencing and assembly.</title>
        <authorList>
            <person name="Kim J."/>
            <person name="Nam H.Y."/>
            <person name="Kwon M."/>
            <person name="Choi J.H."/>
            <person name="Cho S.R."/>
            <person name="Kim G.-H."/>
        </authorList>
    </citation>
    <scope>NUCLEOTIDE SEQUENCE</scope>
    <source>
        <strain evidence="1">BAW_Kor-Di-RS1</strain>
        <tissue evidence="1">Whole-body</tissue>
    </source>
</reference>
<gene>
    <name evidence="1" type="ORF">HW555_013319</name>
</gene>
<evidence type="ECO:0000313" key="1">
    <source>
        <dbReference type="EMBL" id="KAF9406236.1"/>
    </source>
</evidence>
<sequence>MKCDGLHLSAKYGFFIMAAISAGVRVSSGQPQGWWWVVLGPDEADDMDEIIRNFYNPSPSQTPCPLNSYNLPSLLPWDGRVGEPNGTVLHGHVGTQEVGEALGGGGPVEGEAHGAPVRVLAVADAAVRRRVIAGTYQVLFNLPVGDHGEEYDGVPLGVALGDQHMVWPPTPAEVKLRRLRRTWVARPGRLRGTMYLAIYLFKCVRIIERSPVVGHYLHPAVNLSSSIMARRCSSKVSGAPRSSCTGAMKIRTVPITDWPDVLFTSMLRGKTIHQLMREPGEHGAARREVEPASELHRAELPVRAHRVAPRRALHAHARYTDAWEVQLREADSSWYHQLPIIWIGRVYYQVAMVRVVRVGDEDMSHVVEVAVVPAVGADDGRLHHVAQHVDTALLVQGDLAPSNGEGLDSLHEAIPPGLQLRHVGANLVHGTVQVADGRPGKPEGVTLVKCVRRPGSAGDLRVQLGEVSLLDGLAEVLEAHHAGQAVAHTLHVLSTPVLIDDGTVSRVEGVHQVPVPVVEVDANVFAEPTGVLAVPPAKPGLFQHFKIHDYGKHHLLEGPCSNSELRAYCCLLQKLKIYEIVIRNSIVLLYCIPLTLTPDVTTLLTSLALRNTLGSMNLSGKVSAKVGMLIPLVSGLAAKNKKNDQSTKDGLTHEDVNEFARHDSVFGHEERELLIVGQFHGQRQVGQRDVTHWDSTAGVISKTIGDGALHTETGARSQLVCKLRAMRPDKPGYRIFVVTGGQKY</sequence>
<keyword evidence="2" id="KW-1185">Reference proteome</keyword>
<dbReference type="Proteomes" id="UP000648187">
    <property type="component" value="Unassembled WGS sequence"/>
</dbReference>
<evidence type="ECO:0000313" key="2">
    <source>
        <dbReference type="Proteomes" id="UP000648187"/>
    </source>
</evidence>
<dbReference type="EMBL" id="JACKWZ010000622">
    <property type="protein sequence ID" value="KAF9406236.1"/>
    <property type="molecule type" value="Genomic_DNA"/>
</dbReference>
<dbReference type="AlphaFoldDB" id="A0A835G5J4"/>
<name>A0A835G5J4_SPOEX</name>
<organism evidence="1 2">
    <name type="scientific">Spodoptera exigua</name>
    <name type="common">Beet armyworm</name>
    <name type="synonym">Noctua fulgens</name>
    <dbReference type="NCBI Taxonomy" id="7107"/>
    <lineage>
        <taxon>Eukaryota</taxon>
        <taxon>Metazoa</taxon>
        <taxon>Ecdysozoa</taxon>
        <taxon>Arthropoda</taxon>
        <taxon>Hexapoda</taxon>
        <taxon>Insecta</taxon>
        <taxon>Pterygota</taxon>
        <taxon>Neoptera</taxon>
        <taxon>Endopterygota</taxon>
        <taxon>Lepidoptera</taxon>
        <taxon>Glossata</taxon>
        <taxon>Ditrysia</taxon>
        <taxon>Noctuoidea</taxon>
        <taxon>Noctuidae</taxon>
        <taxon>Amphipyrinae</taxon>
        <taxon>Spodoptera</taxon>
    </lineage>
</organism>
<protein>
    <submittedName>
        <fullName evidence="1">Uncharacterized protein</fullName>
    </submittedName>
</protein>